<evidence type="ECO:0000313" key="2">
    <source>
        <dbReference type="EMBL" id="VVN76650.1"/>
    </source>
</evidence>
<dbReference type="Proteomes" id="UP000409037">
    <property type="component" value="Unassembled WGS sequence"/>
</dbReference>
<feature type="transmembrane region" description="Helical" evidence="1">
    <location>
        <begin position="33"/>
        <end position="56"/>
    </location>
</feature>
<keyword evidence="1" id="KW-0472">Membrane</keyword>
<evidence type="ECO:0000313" key="3">
    <source>
        <dbReference type="Proteomes" id="UP000409037"/>
    </source>
</evidence>
<protein>
    <submittedName>
        <fullName evidence="2">Uncharacterized protein</fullName>
    </submittedName>
</protein>
<reference evidence="2 3" key="1">
    <citation type="submission" date="2019-09" db="EMBL/GenBank/DDBJ databases">
        <authorList>
            <person name="Chandra G."/>
            <person name="Truman W A."/>
        </authorList>
    </citation>
    <scope>NUCLEOTIDE SEQUENCE [LARGE SCALE GENOMIC DNA]</scope>
    <source>
        <strain evidence="2">PS833</strain>
    </source>
</reference>
<name>A0A5E7AET9_PSEFL</name>
<proteinExistence type="predicted"/>
<organism evidence="2 3">
    <name type="scientific">Pseudomonas fluorescens</name>
    <dbReference type="NCBI Taxonomy" id="294"/>
    <lineage>
        <taxon>Bacteria</taxon>
        <taxon>Pseudomonadati</taxon>
        <taxon>Pseudomonadota</taxon>
        <taxon>Gammaproteobacteria</taxon>
        <taxon>Pseudomonadales</taxon>
        <taxon>Pseudomonadaceae</taxon>
        <taxon>Pseudomonas</taxon>
    </lineage>
</organism>
<evidence type="ECO:0000256" key="1">
    <source>
        <dbReference type="SAM" id="Phobius"/>
    </source>
</evidence>
<dbReference type="AlphaFoldDB" id="A0A5E7AET9"/>
<dbReference type="EMBL" id="CABVHU010000001">
    <property type="protein sequence ID" value="VVN76650.1"/>
    <property type="molecule type" value="Genomic_DNA"/>
</dbReference>
<keyword evidence="1" id="KW-0812">Transmembrane</keyword>
<keyword evidence="1" id="KW-1133">Transmembrane helix</keyword>
<sequence length="64" mass="6850">MPNPCYVRIATVSALGDQNYNTTRKQVEGMKTIITFSVILLLAATPGLSLLHSCLLRGKAGNST</sequence>
<accession>A0A5E7AET9</accession>
<gene>
    <name evidence="2" type="ORF">PS833_00780</name>
</gene>